<dbReference type="AlphaFoldDB" id="A0A4C1WNL7"/>
<evidence type="ECO:0000256" key="1">
    <source>
        <dbReference type="SAM" id="MobiDB-lite"/>
    </source>
</evidence>
<protein>
    <submittedName>
        <fullName evidence="2">Uncharacterized protein</fullName>
    </submittedName>
</protein>
<organism evidence="2 3">
    <name type="scientific">Eumeta variegata</name>
    <name type="common">Bagworm moth</name>
    <name type="synonym">Eumeta japonica</name>
    <dbReference type="NCBI Taxonomy" id="151549"/>
    <lineage>
        <taxon>Eukaryota</taxon>
        <taxon>Metazoa</taxon>
        <taxon>Ecdysozoa</taxon>
        <taxon>Arthropoda</taxon>
        <taxon>Hexapoda</taxon>
        <taxon>Insecta</taxon>
        <taxon>Pterygota</taxon>
        <taxon>Neoptera</taxon>
        <taxon>Endopterygota</taxon>
        <taxon>Lepidoptera</taxon>
        <taxon>Glossata</taxon>
        <taxon>Ditrysia</taxon>
        <taxon>Tineoidea</taxon>
        <taxon>Psychidae</taxon>
        <taxon>Oiketicinae</taxon>
        <taxon>Eumeta</taxon>
    </lineage>
</organism>
<dbReference type="EMBL" id="BGZK01000603">
    <property type="protein sequence ID" value="GBP52450.1"/>
    <property type="molecule type" value="Genomic_DNA"/>
</dbReference>
<gene>
    <name evidence="2" type="ORF">EVAR_39909_1</name>
</gene>
<proteinExistence type="predicted"/>
<name>A0A4C1WNL7_EUMVA</name>
<sequence length="128" mass="14039">MTCEFCQIVSPPPNKRPFTQRQPSVVAVREHFFPSGCRFYTSDVACQLALRLTVSVNSASTTTKREHVFLSSPIKNFHASNNERGRARSGASCGFGAPRHAGRARSSHPRVQLLKVMAHCLNSSGGRP</sequence>
<accession>A0A4C1WNL7</accession>
<evidence type="ECO:0000313" key="3">
    <source>
        <dbReference type="Proteomes" id="UP000299102"/>
    </source>
</evidence>
<comment type="caution">
    <text evidence="2">The sequence shown here is derived from an EMBL/GenBank/DDBJ whole genome shotgun (WGS) entry which is preliminary data.</text>
</comment>
<feature type="region of interest" description="Disordered" evidence="1">
    <location>
        <begin position="80"/>
        <end position="108"/>
    </location>
</feature>
<dbReference type="Proteomes" id="UP000299102">
    <property type="component" value="Unassembled WGS sequence"/>
</dbReference>
<evidence type="ECO:0000313" key="2">
    <source>
        <dbReference type="EMBL" id="GBP52450.1"/>
    </source>
</evidence>
<keyword evidence="3" id="KW-1185">Reference proteome</keyword>
<reference evidence="2 3" key="1">
    <citation type="journal article" date="2019" name="Commun. Biol.">
        <title>The bagworm genome reveals a unique fibroin gene that provides high tensile strength.</title>
        <authorList>
            <person name="Kono N."/>
            <person name="Nakamura H."/>
            <person name="Ohtoshi R."/>
            <person name="Tomita M."/>
            <person name="Numata K."/>
            <person name="Arakawa K."/>
        </authorList>
    </citation>
    <scope>NUCLEOTIDE SEQUENCE [LARGE SCALE GENOMIC DNA]</scope>
</reference>